<proteinExistence type="predicted"/>
<sequence length="143" mass="16425">WAMVWIEILSTPKKVINLVSGMFTVNSTDSNCPALKGKPKIFLQHMTKLDGFNFHHIGESNERELDLRDSFSIQLSSTVTGNTASTMGLWELRILLEEHAHNTHIEGLLSRLEVKIDTSKEHCDREYFAFDKNFFINPKECLE</sequence>
<name>A0AAV2PTN5_MEGNR</name>
<gene>
    <name evidence="1" type="ORF">MNOR_LOCUS4202</name>
</gene>
<dbReference type="SUPFAM" id="SSF52129">
    <property type="entry name" value="Caspase-like"/>
    <property type="match status" value="1"/>
</dbReference>
<evidence type="ECO:0000313" key="2">
    <source>
        <dbReference type="Proteomes" id="UP001497623"/>
    </source>
</evidence>
<dbReference type="InterPro" id="IPR029030">
    <property type="entry name" value="Caspase-like_dom_sf"/>
</dbReference>
<keyword evidence="2" id="KW-1185">Reference proteome</keyword>
<organism evidence="1 2">
    <name type="scientific">Meganyctiphanes norvegica</name>
    <name type="common">Northern krill</name>
    <name type="synonym">Thysanopoda norvegica</name>
    <dbReference type="NCBI Taxonomy" id="48144"/>
    <lineage>
        <taxon>Eukaryota</taxon>
        <taxon>Metazoa</taxon>
        <taxon>Ecdysozoa</taxon>
        <taxon>Arthropoda</taxon>
        <taxon>Crustacea</taxon>
        <taxon>Multicrustacea</taxon>
        <taxon>Malacostraca</taxon>
        <taxon>Eumalacostraca</taxon>
        <taxon>Eucarida</taxon>
        <taxon>Euphausiacea</taxon>
        <taxon>Euphausiidae</taxon>
        <taxon>Meganyctiphanes</taxon>
    </lineage>
</organism>
<protein>
    <submittedName>
        <fullName evidence="1">Uncharacterized protein</fullName>
    </submittedName>
</protein>
<reference evidence="1 2" key="1">
    <citation type="submission" date="2024-05" db="EMBL/GenBank/DDBJ databases">
        <authorList>
            <person name="Wallberg A."/>
        </authorList>
    </citation>
    <scope>NUCLEOTIDE SEQUENCE [LARGE SCALE GENOMIC DNA]</scope>
</reference>
<dbReference type="AlphaFoldDB" id="A0AAV2PTN5"/>
<dbReference type="Proteomes" id="UP001497623">
    <property type="component" value="Unassembled WGS sequence"/>
</dbReference>
<dbReference type="EMBL" id="CAXKWB010001526">
    <property type="protein sequence ID" value="CAL4064697.1"/>
    <property type="molecule type" value="Genomic_DNA"/>
</dbReference>
<evidence type="ECO:0000313" key="1">
    <source>
        <dbReference type="EMBL" id="CAL4064697.1"/>
    </source>
</evidence>
<feature type="non-terminal residue" evidence="1">
    <location>
        <position position="143"/>
    </location>
</feature>
<accession>A0AAV2PTN5</accession>
<feature type="non-terminal residue" evidence="1">
    <location>
        <position position="1"/>
    </location>
</feature>
<dbReference type="Gene3D" id="3.40.50.1460">
    <property type="match status" value="1"/>
</dbReference>
<comment type="caution">
    <text evidence="1">The sequence shown here is derived from an EMBL/GenBank/DDBJ whole genome shotgun (WGS) entry which is preliminary data.</text>
</comment>